<comment type="caution">
    <text evidence="2">The sequence shown here is derived from an EMBL/GenBank/DDBJ whole genome shotgun (WGS) entry which is preliminary data.</text>
</comment>
<protein>
    <submittedName>
        <fullName evidence="2">Uncharacterized protein</fullName>
    </submittedName>
</protein>
<dbReference type="AlphaFoldDB" id="W6M9Z1"/>
<dbReference type="Proteomes" id="UP000035760">
    <property type="component" value="Unassembled WGS sequence"/>
</dbReference>
<evidence type="ECO:0000256" key="1">
    <source>
        <dbReference type="SAM" id="Coils"/>
    </source>
</evidence>
<gene>
    <name evidence="2" type="ORF">BN873_490088</name>
</gene>
<reference evidence="2" key="2">
    <citation type="submission" date="2014-03" db="EMBL/GenBank/DDBJ databases">
        <title>Candidatus Competibacter-lineage genomes retrieved from metagenomes reveal functional metabolic diversity.</title>
        <authorList>
            <person name="McIlroy S.J."/>
            <person name="Albertsen M."/>
            <person name="Andresen E.K."/>
            <person name="Saunders A.M."/>
            <person name="Kristiansen R."/>
            <person name="Stokholm-Bjerregaard M."/>
            <person name="Nielsen K.L."/>
            <person name="Nielsen P.H."/>
        </authorList>
    </citation>
    <scope>NUCLEOTIDE SEQUENCE</scope>
    <source>
        <strain evidence="2">Run_A_D11</strain>
    </source>
</reference>
<keyword evidence="3" id="KW-1185">Reference proteome</keyword>
<dbReference type="EMBL" id="CBTJ020000057">
    <property type="protein sequence ID" value="CDI03479.1"/>
    <property type="molecule type" value="Genomic_DNA"/>
</dbReference>
<reference evidence="2" key="1">
    <citation type="submission" date="2013-07" db="EMBL/GenBank/DDBJ databases">
        <authorList>
            <person name="McIlroy S."/>
        </authorList>
    </citation>
    <scope>NUCLEOTIDE SEQUENCE [LARGE SCALE GENOMIC DNA]</scope>
    <source>
        <strain evidence="2">Run_A_D11</strain>
    </source>
</reference>
<dbReference type="OrthoDB" id="5620138at2"/>
<proteinExistence type="predicted"/>
<feature type="coiled-coil region" evidence="1">
    <location>
        <begin position="453"/>
        <end position="480"/>
    </location>
</feature>
<dbReference type="RefSeq" id="WP_139031717.1">
    <property type="nucleotide sequence ID" value="NZ_CBTJ020000057.1"/>
</dbReference>
<name>W6M9Z1_9GAMM</name>
<keyword evidence="1" id="KW-0175">Coiled coil</keyword>
<organism evidence="2 3">
    <name type="scientific">Candidatus Competibacter denitrificans Run_A_D11</name>
    <dbReference type="NCBI Taxonomy" id="1400863"/>
    <lineage>
        <taxon>Bacteria</taxon>
        <taxon>Pseudomonadati</taxon>
        <taxon>Pseudomonadota</taxon>
        <taxon>Gammaproteobacteria</taxon>
        <taxon>Candidatus Competibacteraceae</taxon>
        <taxon>Candidatus Competibacter</taxon>
    </lineage>
</organism>
<sequence>MACNTFVAIRFTPSYARQTEWPDHFEKVCDILGLKTQSPAPKDFVEAVCNWQKSHPPLVADGILGPATWRSMYPIIKKYQRGAARVGARPEWVNRIKSQNTVSAPQGFSETINTAINKAANQVAEGIKTVISGPKIPMGPLPPPTVLPNAEDLLIKEMVALLRHDSHTPVEVSIRYVQHVTSIHIADTISTQSVLSPWVSLVGTLKVGQVWPGIKGGVRIILSLTPGFSLDNTLVGEVVFVTESGRFYAQNLEGWVNDYTAAFISGLTRSLTPLKTMLDIEAKFLLGAISATSGYAALFVVTASVVPWCYKNQTAIRISVAAVYVLYEACQVIKTLAPKLYDKVFWVCLKRILSEIPNSALRDEKIMAFFVGQMIWKLGKAALTKDFSAGLDTLKLLAKYIVVALGKAAIPIVSAAAKAVPGAAKHINADQQLVKDLRDIGISIIVEEAYAINQEIKKHTQKIQEQLEKLKKALEQLAGTLTAL</sequence>
<evidence type="ECO:0000313" key="3">
    <source>
        <dbReference type="Proteomes" id="UP000035760"/>
    </source>
</evidence>
<evidence type="ECO:0000313" key="2">
    <source>
        <dbReference type="EMBL" id="CDI03479.1"/>
    </source>
</evidence>
<accession>W6M9Z1</accession>